<name>A0A9P6AEW0_9AGAM</name>
<reference evidence="2" key="1">
    <citation type="journal article" date="2020" name="Nat. Commun.">
        <title>Large-scale genome sequencing of mycorrhizal fungi provides insights into the early evolution of symbiotic traits.</title>
        <authorList>
            <person name="Miyauchi S."/>
            <person name="Kiss E."/>
            <person name="Kuo A."/>
            <person name="Drula E."/>
            <person name="Kohler A."/>
            <person name="Sanchez-Garcia M."/>
            <person name="Morin E."/>
            <person name="Andreopoulos B."/>
            <person name="Barry K.W."/>
            <person name="Bonito G."/>
            <person name="Buee M."/>
            <person name="Carver A."/>
            <person name="Chen C."/>
            <person name="Cichocki N."/>
            <person name="Clum A."/>
            <person name="Culley D."/>
            <person name="Crous P.W."/>
            <person name="Fauchery L."/>
            <person name="Girlanda M."/>
            <person name="Hayes R.D."/>
            <person name="Keri Z."/>
            <person name="LaButti K."/>
            <person name="Lipzen A."/>
            <person name="Lombard V."/>
            <person name="Magnuson J."/>
            <person name="Maillard F."/>
            <person name="Murat C."/>
            <person name="Nolan M."/>
            <person name="Ohm R.A."/>
            <person name="Pangilinan J."/>
            <person name="Pereira M.F."/>
            <person name="Perotto S."/>
            <person name="Peter M."/>
            <person name="Pfister S."/>
            <person name="Riley R."/>
            <person name="Sitrit Y."/>
            <person name="Stielow J.B."/>
            <person name="Szollosi G."/>
            <person name="Zifcakova L."/>
            <person name="Stursova M."/>
            <person name="Spatafora J.W."/>
            <person name="Tedersoo L."/>
            <person name="Vaario L.M."/>
            <person name="Yamada A."/>
            <person name="Yan M."/>
            <person name="Wang P."/>
            <person name="Xu J."/>
            <person name="Bruns T."/>
            <person name="Baldrian P."/>
            <person name="Vilgalys R."/>
            <person name="Dunand C."/>
            <person name="Henrissat B."/>
            <person name="Grigoriev I.V."/>
            <person name="Hibbett D."/>
            <person name="Nagy L.G."/>
            <person name="Martin F.M."/>
        </authorList>
    </citation>
    <scope>NUCLEOTIDE SEQUENCE</scope>
    <source>
        <strain evidence="2">UP504</strain>
    </source>
</reference>
<keyword evidence="3" id="KW-1185">Reference proteome</keyword>
<accession>A0A9P6AEW0</accession>
<feature type="region of interest" description="Disordered" evidence="1">
    <location>
        <begin position="16"/>
        <end position="135"/>
    </location>
</feature>
<evidence type="ECO:0000256" key="1">
    <source>
        <dbReference type="SAM" id="MobiDB-lite"/>
    </source>
</evidence>
<sequence>MTTHPPLWVFIFHTNTNAKPPQPHLFTPDQLYMGTTRMKSHANNDLELKHTNPRPKSAEPNPQPKPAKSTPAESMPPYENPPYKNSPYENPPYEHCLLDQTPTCERLPNQNPPNPDRQTEARRTKNPHTHCRDIT</sequence>
<protein>
    <submittedName>
        <fullName evidence="2">Uncharacterized protein</fullName>
    </submittedName>
</protein>
<comment type="caution">
    <text evidence="2">The sequence shown here is derived from an EMBL/GenBank/DDBJ whole genome shotgun (WGS) entry which is preliminary data.</text>
</comment>
<dbReference type="EMBL" id="MU129325">
    <property type="protein sequence ID" value="KAF9503626.1"/>
    <property type="molecule type" value="Genomic_DNA"/>
</dbReference>
<proteinExistence type="predicted"/>
<organism evidence="2 3">
    <name type="scientific">Hydnum rufescens UP504</name>
    <dbReference type="NCBI Taxonomy" id="1448309"/>
    <lineage>
        <taxon>Eukaryota</taxon>
        <taxon>Fungi</taxon>
        <taxon>Dikarya</taxon>
        <taxon>Basidiomycota</taxon>
        <taxon>Agaricomycotina</taxon>
        <taxon>Agaricomycetes</taxon>
        <taxon>Cantharellales</taxon>
        <taxon>Hydnaceae</taxon>
        <taxon>Hydnum</taxon>
    </lineage>
</organism>
<gene>
    <name evidence="2" type="ORF">BS47DRAFT_1369394</name>
</gene>
<dbReference type="AlphaFoldDB" id="A0A9P6AEW0"/>
<dbReference type="Proteomes" id="UP000886523">
    <property type="component" value="Unassembled WGS sequence"/>
</dbReference>
<evidence type="ECO:0000313" key="3">
    <source>
        <dbReference type="Proteomes" id="UP000886523"/>
    </source>
</evidence>
<evidence type="ECO:0000313" key="2">
    <source>
        <dbReference type="EMBL" id="KAF9503626.1"/>
    </source>
</evidence>